<evidence type="ECO:0000313" key="2">
    <source>
        <dbReference type="Proteomes" id="UP000703720"/>
    </source>
</evidence>
<accession>A0ABS4WLL7</accession>
<proteinExistence type="predicted"/>
<dbReference type="Proteomes" id="UP000703720">
    <property type="component" value="Unassembled WGS sequence"/>
</dbReference>
<comment type="caution">
    <text evidence="1">The sequence shown here is derived from an EMBL/GenBank/DDBJ whole genome shotgun (WGS) entry which is preliminary data.</text>
</comment>
<sequence>MTSETNPDIERDVHAQIRELQAVIEKVSHEYSGHPAQEVRDAVQREVDALGNGATIVDPELTTGAEAVAEGKNLRLSDEGKLVIEQTDD</sequence>
<name>A0ABS4WLL7_9MICO</name>
<evidence type="ECO:0000313" key="1">
    <source>
        <dbReference type="EMBL" id="MBP2377100.1"/>
    </source>
</evidence>
<protein>
    <submittedName>
        <fullName evidence="1">Uncharacterized protein</fullName>
    </submittedName>
</protein>
<reference evidence="1 2" key="1">
    <citation type="submission" date="2021-03" db="EMBL/GenBank/DDBJ databases">
        <title>Sequencing the genomes of 1000 actinobacteria strains.</title>
        <authorList>
            <person name="Klenk H.-P."/>
        </authorList>
    </citation>
    <scope>NUCLEOTIDE SEQUENCE [LARGE SCALE GENOMIC DNA]</scope>
    <source>
        <strain evidence="1 2">DSM 13468</strain>
    </source>
</reference>
<keyword evidence="2" id="KW-1185">Reference proteome</keyword>
<organism evidence="1 2">
    <name type="scientific">Microbacterium phyllosphaerae</name>
    <dbReference type="NCBI Taxonomy" id="124798"/>
    <lineage>
        <taxon>Bacteria</taxon>
        <taxon>Bacillati</taxon>
        <taxon>Actinomycetota</taxon>
        <taxon>Actinomycetes</taxon>
        <taxon>Micrococcales</taxon>
        <taxon>Microbacteriaceae</taxon>
        <taxon>Microbacterium</taxon>
    </lineage>
</organism>
<gene>
    <name evidence="1" type="ORF">JOF42_000595</name>
</gene>
<dbReference type="RefSeq" id="WP_210096489.1">
    <property type="nucleotide sequence ID" value="NZ_BAAAIO010000001.1"/>
</dbReference>
<dbReference type="EMBL" id="JAGIOA010000001">
    <property type="protein sequence ID" value="MBP2377100.1"/>
    <property type="molecule type" value="Genomic_DNA"/>
</dbReference>